<dbReference type="AlphaFoldDB" id="A0A426YSD4"/>
<protein>
    <submittedName>
        <fullName evidence="1">Uncharacterized protein</fullName>
    </submittedName>
</protein>
<sequence length="153" mass="17833">MQERFMQLQFHSTIQELDEQRVIATLLGCIKRRMQQKGVEWENAKEVPLRYNDEAASISWATTYKSQAGLAEDPGDEYEKRREWGIERHLRKGDRGILITRARIIAKVQVAHWAQFHEYFRNEHIKGREIAAFGYATFDQAESNILALGHGCK</sequence>
<dbReference type="EMBL" id="AMZH03010502">
    <property type="protein sequence ID" value="RRT54622.1"/>
    <property type="molecule type" value="Genomic_DNA"/>
</dbReference>
<dbReference type="Proteomes" id="UP000287651">
    <property type="component" value="Unassembled WGS sequence"/>
</dbReference>
<comment type="caution">
    <text evidence="1">The sequence shown here is derived from an EMBL/GenBank/DDBJ whole genome shotgun (WGS) entry which is preliminary data.</text>
</comment>
<proteinExistence type="predicted"/>
<evidence type="ECO:0000313" key="1">
    <source>
        <dbReference type="EMBL" id="RRT54622.1"/>
    </source>
</evidence>
<evidence type="ECO:0000313" key="2">
    <source>
        <dbReference type="Proteomes" id="UP000287651"/>
    </source>
</evidence>
<organism evidence="1 2">
    <name type="scientific">Ensete ventricosum</name>
    <name type="common">Abyssinian banana</name>
    <name type="synonym">Musa ensete</name>
    <dbReference type="NCBI Taxonomy" id="4639"/>
    <lineage>
        <taxon>Eukaryota</taxon>
        <taxon>Viridiplantae</taxon>
        <taxon>Streptophyta</taxon>
        <taxon>Embryophyta</taxon>
        <taxon>Tracheophyta</taxon>
        <taxon>Spermatophyta</taxon>
        <taxon>Magnoliopsida</taxon>
        <taxon>Liliopsida</taxon>
        <taxon>Zingiberales</taxon>
        <taxon>Musaceae</taxon>
        <taxon>Ensete</taxon>
    </lineage>
</organism>
<gene>
    <name evidence="1" type="ORF">B296_00043972</name>
</gene>
<reference evidence="1 2" key="1">
    <citation type="journal article" date="2014" name="Agronomy (Basel)">
        <title>A Draft Genome Sequence for Ensete ventricosum, the Drought-Tolerant Tree Against Hunger.</title>
        <authorList>
            <person name="Harrison J."/>
            <person name="Moore K.A."/>
            <person name="Paszkiewicz K."/>
            <person name="Jones T."/>
            <person name="Grant M."/>
            <person name="Ambacheew D."/>
            <person name="Muzemil S."/>
            <person name="Studholme D.J."/>
        </authorList>
    </citation>
    <scope>NUCLEOTIDE SEQUENCE [LARGE SCALE GENOMIC DNA]</scope>
</reference>
<name>A0A426YSD4_ENSVE</name>
<accession>A0A426YSD4</accession>